<reference evidence="9" key="1">
    <citation type="submission" date="2025-05" db="UniProtKB">
        <authorList>
            <consortium name="RefSeq"/>
        </authorList>
    </citation>
    <scope>NUCLEOTIDE SEQUENCE [LARGE SCALE GENOMIC DNA]</scope>
</reference>
<feature type="domain" description="Plastocyanin-like" evidence="7">
    <location>
        <begin position="651"/>
        <end position="789"/>
    </location>
</feature>
<evidence type="ECO:0000259" key="8">
    <source>
        <dbReference type="Pfam" id="PF07732"/>
    </source>
</evidence>
<dbReference type="PANTHER" id="PTHR11709">
    <property type="entry name" value="MULTI-COPPER OXIDASE"/>
    <property type="match status" value="1"/>
</dbReference>
<dbReference type="CDD" id="cd13905">
    <property type="entry name" value="CuRO_3_tcLLC2_insect_like"/>
    <property type="match status" value="1"/>
</dbReference>
<dbReference type="InterPro" id="IPR011707">
    <property type="entry name" value="Cu-oxidase-like_N"/>
</dbReference>
<dbReference type="GO" id="GO:0016491">
    <property type="term" value="F:oxidoreductase activity"/>
    <property type="evidence" value="ECO:0007669"/>
    <property type="project" value="UniProtKB-KW"/>
</dbReference>
<keyword evidence="3" id="KW-0560">Oxidoreductase</keyword>
<dbReference type="RefSeq" id="XP_011197461.3">
    <property type="nucleotide sequence ID" value="XM_011199159.4"/>
</dbReference>
<feature type="domain" description="Plastocyanin-like" evidence="8">
    <location>
        <begin position="249"/>
        <end position="357"/>
    </location>
</feature>
<sequence length="825" mass="90860">MYRTRGGNSIAMTLLWLAALDVAAAPTAAVAITTNASAAITSATTTIAVTTTTTTTTTITASNPQIPYTANRKIIPNTPQWLRMATVAASATPYAPASEPAAGLPRTTALALASVSALISTLPPLSQSNAANYFTLVGKFNPVGEAAWTRAAEAARGAAAAVNAAVAATTFDSNPNTNSGNNKNNNPTFTTPLNVSQHPGELCNRRCIAGDSRICYFKFTLEHYQVMGVACGRCALGIIADCYAPQCILADGYEKGVMSINRQLPGPAIQVCRGDLIIVDVANQALGTAAAIHWHGQHMVATPWSDGVPFVTQCPIHFANSFRYHFWATEAGTHFYHSHSGHHKVNGQYGALIVRDEPAAMLSKDTYDFDLPEHYMLIADWMHTYGEQYFPGEPSSAGIFPDSVLINGRGIYYTKEGVRVPTVVPPMRYYVLPGKRYRFRLINSISHSCPFQLQIERHNMSIIASDSYDLKPYAFDTIISNAGERYDFVVFTNNTEGDYWIRVRGIGVCAILPTESFALLRYMSNEVTVNSNEERPLPPMPLYNETYVSGVFLNHPNGSCGASDNHCISELESLEQDEILRTATPDHQFFLAFHNFPVPNSEIFKNGNYYHFANLQNNLTIVGAINNLSFVFPSYPPLTQPEAMNDTQFCTELERPAHCRGNRLCPCVHRLLVRHGSVVELILVDETELVGRLHHPFHLHGHRFIVTALGRDSAGMPMSVSTAKRLKVNNNLLAHNSNNTRPPFKDTVSIPSRGYAVVRFRAENPGFWLMHCHYEWHLSIGMGLILQVGNTSEMVPTPKGFPSCGNYLPELNELQAFRAKKLYFM</sequence>
<keyword evidence="9" id="KW-1185">Reference proteome</keyword>
<dbReference type="OrthoDB" id="2121828at2759"/>
<evidence type="ECO:0000256" key="1">
    <source>
        <dbReference type="ARBA" id="ARBA00010609"/>
    </source>
</evidence>
<dbReference type="GO" id="GO:0005507">
    <property type="term" value="F:copper ion binding"/>
    <property type="evidence" value="ECO:0007669"/>
    <property type="project" value="InterPro"/>
</dbReference>
<comment type="similarity">
    <text evidence="1">Belongs to the multicopper oxidase family.</text>
</comment>
<gene>
    <name evidence="10" type="primary">LOC105222003</name>
</gene>
<protein>
    <submittedName>
        <fullName evidence="10">Uncharacterized protein LOC105222003 isoform X1</fullName>
    </submittedName>
</protein>
<reference evidence="10" key="2">
    <citation type="submission" date="2025-08" db="UniProtKB">
        <authorList>
            <consortium name="RefSeq"/>
        </authorList>
    </citation>
    <scope>IDENTIFICATION</scope>
    <source>
        <tissue evidence="10">Adult</tissue>
    </source>
</reference>
<dbReference type="InParanoid" id="A0A6I9UPN5"/>
<dbReference type="CDD" id="cd13858">
    <property type="entry name" value="CuRO_1_tcLCC2_insect_like"/>
    <property type="match status" value="1"/>
</dbReference>
<dbReference type="PANTHER" id="PTHR11709:SF394">
    <property type="entry name" value="FI03373P-RELATED"/>
    <property type="match status" value="1"/>
</dbReference>
<dbReference type="Pfam" id="PF00394">
    <property type="entry name" value="Cu-oxidase"/>
    <property type="match status" value="1"/>
</dbReference>
<dbReference type="InterPro" id="IPR001117">
    <property type="entry name" value="Cu-oxidase_2nd"/>
</dbReference>
<dbReference type="InterPro" id="IPR011706">
    <property type="entry name" value="Cu-oxidase_C"/>
</dbReference>
<organism evidence="9 10">
    <name type="scientific">Bactrocera dorsalis</name>
    <name type="common">Oriental fruit fly</name>
    <name type="synonym">Dacus dorsalis</name>
    <dbReference type="NCBI Taxonomy" id="27457"/>
    <lineage>
        <taxon>Eukaryota</taxon>
        <taxon>Metazoa</taxon>
        <taxon>Ecdysozoa</taxon>
        <taxon>Arthropoda</taxon>
        <taxon>Hexapoda</taxon>
        <taxon>Insecta</taxon>
        <taxon>Pterygota</taxon>
        <taxon>Neoptera</taxon>
        <taxon>Endopterygota</taxon>
        <taxon>Diptera</taxon>
        <taxon>Brachycera</taxon>
        <taxon>Muscomorpha</taxon>
        <taxon>Tephritoidea</taxon>
        <taxon>Tephritidae</taxon>
        <taxon>Bactrocera</taxon>
        <taxon>Bactrocera</taxon>
    </lineage>
</organism>
<evidence type="ECO:0000256" key="5">
    <source>
        <dbReference type="SAM" id="SignalP"/>
    </source>
</evidence>
<dbReference type="GO" id="GO:0005886">
    <property type="term" value="C:plasma membrane"/>
    <property type="evidence" value="ECO:0007669"/>
    <property type="project" value="TreeGrafter"/>
</dbReference>
<dbReference type="KEGG" id="bdr:105222003"/>
<dbReference type="CDD" id="cd13884">
    <property type="entry name" value="CuRO_2_tcLCC_insect_like"/>
    <property type="match status" value="1"/>
</dbReference>
<evidence type="ECO:0000256" key="3">
    <source>
        <dbReference type="ARBA" id="ARBA00023002"/>
    </source>
</evidence>
<dbReference type="InterPro" id="IPR002355">
    <property type="entry name" value="Cu_oxidase_Cu_BS"/>
</dbReference>
<dbReference type="PROSITE" id="PS00079">
    <property type="entry name" value="MULTICOPPER_OXIDASE1"/>
    <property type="match status" value="1"/>
</dbReference>
<dbReference type="PROSITE" id="PS00080">
    <property type="entry name" value="MULTICOPPER_OXIDASE2"/>
    <property type="match status" value="1"/>
</dbReference>
<evidence type="ECO:0000256" key="2">
    <source>
        <dbReference type="ARBA" id="ARBA00022723"/>
    </source>
</evidence>
<dbReference type="Gene3D" id="2.60.40.420">
    <property type="entry name" value="Cupredoxins - blue copper proteins"/>
    <property type="match status" value="3"/>
</dbReference>
<feature type="signal peptide" evidence="5">
    <location>
        <begin position="1"/>
        <end position="29"/>
    </location>
</feature>
<dbReference type="GeneID" id="105222003"/>
<evidence type="ECO:0000259" key="7">
    <source>
        <dbReference type="Pfam" id="PF07731"/>
    </source>
</evidence>
<dbReference type="Pfam" id="PF07731">
    <property type="entry name" value="Cu-oxidase_2"/>
    <property type="match status" value="1"/>
</dbReference>
<dbReference type="SUPFAM" id="SSF49503">
    <property type="entry name" value="Cupredoxins"/>
    <property type="match status" value="3"/>
</dbReference>
<keyword evidence="4" id="KW-0186">Copper</keyword>
<dbReference type="InterPro" id="IPR033138">
    <property type="entry name" value="Cu_oxidase_CS"/>
</dbReference>
<feature type="chain" id="PRO_5046489708" evidence="5">
    <location>
        <begin position="30"/>
        <end position="825"/>
    </location>
</feature>
<dbReference type="InterPro" id="IPR045087">
    <property type="entry name" value="Cu-oxidase_fam"/>
</dbReference>
<dbReference type="InterPro" id="IPR008972">
    <property type="entry name" value="Cupredoxin"/>
</dbReference>
<proteinExistence type="inferred from homology"/>
<keyword evidence="2" id="KW-0479">Metal-binding</keyword>
<keyword evidence="5" id="KW-0732">Signal</keyword>
<dbReference type="Pfam" id="PF07732">
    <property type="entry name" value="Cu-oxidase_3"/>
    <property type="match status" value="1"/>
</dbReference>
<accession>A0A6I9UPN5</accession>
<feature type="domain" description="Plastocyanin-like" evidence="6">
    <location>
        <begin position="374"/>
        <end position="506"/>
    </location>
</feature>
<dbReference type="GO" id="GO:0006826">
    <property type="term" value="P:iron ion transport"/>
    <property type="evidence" value="ECO:0007669"/>
    <property type="project" value="TreeGrafter"/>
</dbReference>
<evidence type="ECO:0000256" key="4">
    <source>
        <dbReference type="ARBA" id="ARBA00023008"/>
    </source>
</evidence>
<evidence type="ECO:0000259" key="6">
    <source>
        <dbReference type="Pfam" id="PF00394"/>
    </source>
</evidence>
<evidence type="ECO:0000313" key="10">
    <source>
        <dbReference type="RefSeq" id="XP_011197461.3"/>
    </source>
</evidence>
<dbReference type="Proteomes" id="UP001652620">
    <property type="component" value="Chromosome 2"/>
</dbReference>
<name>A0A6I9UPN5_BACDO</name>
<evidence type="ECO:0000313" key="9">
    <source>
        <dbReference type="Proteomes" id="UP001652620"/>
    </source>
</evidence>